<dbReference type="STRING" id="655863.F0XBC8"/>
<dbReference type="SUPFAM" id="SSF53335">
    <property type="entry name" value="S-adenosyl-L-methionine-dependent methyltransferases"/>
    <property type="match status" value="1"/>
</dbReference>
<dbReference type="GO" id="GO:0032259">
    <property type="term" value="P:methylation"/>
    <property type="evidence" value="ECO:0007669"/>
    <property type="project" value="UniProtKB-KW"/>
</dbReference>
<evidence type="ECO:0000313" key="5">
    <source>
        <dbReference type="Proteomes" id="UP000007796"/>
    </source>
</evidence>
<keyword evidence="1 4" id="KW-0489">Methyltransferase</keyword>
<evidence type="ECO:0000256" key="2">
    <source>
        <dbReference type="ARBA" id="ARBA00022679"/>
    </source>
</evidence>
<sequence>MGSQYDAIGAKYTTVFKTQPASLVEQANFRDAVTPRLRRPDGSGARVLDLACGTGFYSRRLLDWGAASVVGIDLSEGMITAAQQGWPAEDKRLQFQVGDAQRLGAVFDEGQPFDLVTGAWLLNYAASLDDMTAMFASIAANLGEGGVFVSVTPHATDDIDAFAKMASDFESEKPENWGVAVNYYERLASGAGWKTEIVGSPTGSEAAAIRFCNYHLRKSIYEEAARRGGMKGKLTWRPVRLPDEVVAATGPEVWELYFSKGLHFGLLEVEK</sequence>
<dbReference type="GeneID" id="25978647"/>
<dbReference type="Pfam" id="PF13649">
    <property type="entry name" value="Methyltransf_25"/>
    <property type="match status" value="1"/>
</dbReference>
<dbReference type="PANTHER" id="PTHR43861">
    <property type="entry name" value="TRANS-ACONITATE 2-METHYLTRANSFERASE-RELATED"/>
    <property type="match status" value="1"/>
</dbReference>
<dbReference type="HOGENOM" id="CLU_049749_3_1_1"/>
<dbReference type="InterPro" id="IPR041698">
    <property type="entry name" value="Methyltransf_25"/>
</dbReference>
<proteinExistence type="predicted"/>
<dbReference type="Proteomes" id="UP000007796">
    <property type="component" value="Unassembled WGS sequence"/>
</dbReference>
<reference evidence="4 5" key="1">
    <citation type="journal article" date="2011" name="Proc. Natl. Acad. Sci. U.S.A.">
        <title>Genome and transcriptome analyses of the mountain pine beetle-fungal symbiont Grosmannia clavigera, a lodgepole pine pathogen.</title>
        <authorList>
            <person name="DiGuistini S."/>
            <person name="Wang Y."/>
            <person name="Liao N.Y."/>
            <person name="Taylor G."/>
            <person name="Tanguay P."/>
            <person name="Feau N."/>
            <person name="Henrissat B."/>
            <person name="Chan S.K."/>
            <person name="Hesse-Orce U."/>
            <person name="Alamouti S.M."/>
            <person name="Tsui C.K.M."/>
            <person name="Docking R.T."/>
            <person name="Levasseur A."/>
            <person name="Haridas S."/>
            <person name="Robertson G."/>
            <person name="Birol I."/>
            <person name="Holt R.A."/>
            <person name="Marra M.A."/>
            <person name="Hamelin R.C."/>
            <person name="Hirst M."/>
            <person name="Jones S.J.M."/>
            <person name="Bohlmann J."/>
            <person name="Breuil C."/>
        </authorList>
    </citation>
    <scope>NUCLEOTIDE SEQUENCE [LARGE SCALE GENOMIC DNA]</scope>
    <source>
        <strain evidence="5">kw1407 / UAMH 11150</strain>
    </source>
</reference>
<dbReference type="EMBL" id="GL629756">
    <property type="protein sequence ID" value="EFX05074.1"/>
    <property type="molecule type" value="Genomic_DNA"/>
</dbReference>
<keyword evidence="2 4" id="KW-0808">Transferase</keyword>
<dbReference type="OrthoDB" id="3647at2759"/>
<dbReference type="CDD" id="cd02440">
    <property type="entry name" value="AdoMet_MTases"/>
    <property type="match status" value="1"/>
</dbReference>
<dbReference type="RefSeq" id="XP_014174556.1">
    <property type="nucleotide sequence ID" value="XM_014319081.1"/>
</dbReference>
<name>F0XBC8_GROCL</name>
<evidence type="ECO:0000256" key="1">
    <source>
        <dbReference type="ARBA" id="ARBA00022603"/>
    </source>
</evidence>
<evidence type="ECO:0000259" key="3">
    <source>
        <dbReference type="Pfam" id="PF13649"/>
    </source>
</evidence>
<gene>
    <name evidence="4" type="ORF">CMQ_5336</name>
</gene>
<dbReference type="Gene3D" id="3.40.50.150">
    <property type="entry name" value="Vaccinia Virus protein VP39"/>
    <property type="match status" value="1"/>
</dbReference>
<dbReference type="GO" id="GO:0008168">
    <property type="term" value="F:methyltransferase activity"/>
    <property type="evidence" value="ECO:0007669"/>
    <property type="project" value="UniProtKB-KW"/>
</dbReference>
<dbReference type="PANTHER" id="PTHR43861:SF1">
    <property type="entry name" value="TRANS-ACONITATE 2-METHYLTRANSFERASE"/>
    <property type="match status" value="1"/>
</dbReference>
<dbReference type="AlphaFoldDB" id="F0XBC8"/>
<protein>
    <submittedName>
        <fullName evidence="4">Methyltransferase type 11</fullName>
    </submittedName>
</protein>
<keyword evidence="5" id="KW-1185">Reference proteome</keyword>
<dbReference type="InterPro" id="IPR029063">
    <property type="entry name" value="SAM-dependent_MTases_sf"/>
</dbReference>
<dbReference type="InParanoid" id="F0XBC8"/>
<accession>F0XBC8</accession>
<dbReference type="eggNOG" id="ENOG502SPDG">
    <property type="taxonomic scope" value="Eukaryota"/>
</dbReference>
<feature type="domain" description="Methyltransferase" evidence="3">
    <location>
        <begin position="47"/>
        <end position="146"/>
    </location>
</feature>
<evidence type="ECO:0000313" key="4">
    <source>
        <dbReference type="EMBL" id="EFX05074.1"/>
    </source>
</evidence>
<organism evidence="5">
    <name type="scientific">Grosmannia clavigera (strain kw1407 / UAMH 11150)</name>
    <name type="common">Blue stain fungus</name>
    <name type="synonym">Graphiocladiella clavigera</name>
    <dbReference type="NCBI Taxonomy" id="655863"/>
    <lineage>
        <taxon>Eukaryota</taxon>
        <taxon>Fungi</taxon>
        <taxon>Dikarya</taxon>
        <taxon>Ascomycota</taxon>
        <taxon>Pezizomycotina</taxon>
        <taxon>Sordariomycetes</taxon>
        <taxon>Sordariomycetidae</taxon>
        <taxon>Ophiostomatales</taxon>
        <taxon>Ophiostomataceae</taxon>
        <taxon>Leptographium</taxon>
    </lineage>
</organism>